<dbReference type="PANTHER" id="PTHR43790">
    <property type="entry name" value="CARBOHYDRATE TRANSPORT ATP-BINDING PROTEIN MG119-RELATED"/>
    <property type="match status" value="1"/>
</dbReference>
<dbReference type="CDD" id="cd03216">
    <property type="entry name" value="ABC_Carb_Monos_I"/>
    <property type="match status" value="1"/>
</dbReference>
<evidence type="ECO:0000256" key="3">
    <source>
        <dbReference type="ARBA" id="ARBA00022475"/>
    </source>
</evidence>
<dbReference type="PROSITE" id="PS00211">
    <property type="entry name" value="ABC_TRANSPORTER_1"/>
    <property type="match status" value="1"/>
</dbReference>
<feature type="domain" description="ABC transporter" evidence="10">
    <location>
        <begin position="248"/>
        <end position="493"/>
    </location>
</feature>
<dbReference type="InterPro" id="IPR027417">
    <property type="entry name" value="P-loop_NTPase"/>
</dbReference>
<keyword evidence="7 11" id="KW-0067">ATP-binding</keyword>
<dbReference type="SUPFAM" id="SSF52540">
    <property type="entry name" value="P-loop containing nucleoside triphosphate hydrolases"/>
    <property type="match status" value="2"/>
</dbReference>
<dbReference type="OrthoDB" id="1115710at2"/>
<keyword evidence="6" id="KW-0547">Nucleotide-binding</keyword>
<dbReference type="Pfam" id="PF00005">
    <property type="entry name" value="ABC_tran"/>
    <property type="match status" value="2"/>
</dbReference>
<dbReference type="InterPro" id="IPR017871">
    <property type="entry name" value="ABC_transporter-like_CS"/>
</dbReference>
<dbReference type="PANTHER" id="PTHR43790:SF9">
    <property type="entry name" value="GALACTOFURANOSE TRANSPORTER ATP-BINDING PROTEIN YTFR"/>
    <property type="match status" value="1"/>
</dbReference>
<dbReference type="RefSeq" id="WP_130544516.1">
    <property type="nucleotide sequence ID" value="NZ_CP042431.1"/>
</dbReference>
<dbReference type="AlphaFoldDB" id="A0A4Q7M7B7"/>
<dbReference type="InterPro" id="IPR003439">
    <property type="entry name" value="ABC_transporter-like_ATP-bd"/>
</dbReference>
<dbReference type="Proteomes" id="UP000293874">
    <property type="component" value="Unassembled WGS sequence"/>
</dbReference>
<evidence type="ECO:0000256" key="1">
    <source>
        <dbReference type="ARBA" id="ARBA00004202"/>
    </source>
</evidence>
<dbReference type="PROSITE" id="PS50893">
    <property type="entry name" value="ABC_TRANSPORTER_2"/>
    <property type="match status" value="2"/>
</dbReference>
<dbReference type="GO" id="GO:0005524">
    <property type="term" value="F:ATP binding"/>
    <property type="evidence" value="ECO:0007669"/>
    <property type="project" value="UniProtKB-KW"/>
</dbReference>
<keyword evidence="9" id="KW-0472">Membrane</keyword>
<proteinExistence type="predicted"/>
<dbReference type="CDD" id="cd03215">
    <property type="entry name" value="ABC_Carb_Monos_II"/>
    <property type="match status" value="1"/>
</dbReference>
<keyword evidence="4" id="KW-0762">Sugar transport</keyword>
<dbReference type="InterPro" id="IPR050107">
    <property type="entry name" value="ABC_carbohydrate_import_ATPase"/>
</dbReference>
<keyword evidence="2" id="KW-0813">Transport</keyword>
<gene>
    <name evidence="11" type="ORF">EV199_6045</name>
</gene>
<accession>A0A4Q7M7B7</accession>
<dbReference type="GO" id="GO:0005886">
    <property type="term" value="C:plasma membrane"/>
    <property type="evidence" value="ECO:0007669"/>
    <property type="project" value="UniProtKB-SubCell"/>
</dbReference>
<evidence type="ECO:0000256" key="5">
    <source>
        <dbReference type="ARBA" id="ARBA00022737"/>
    </source>
</evidence>
<keyword evidence="8" id="KW-1278">Translocase</keyword>
<evidence type="ECO:0000256" key="4">
    <source>
        <dbReference type="ARBA" id="ARBA00022597"/>
    </source>
</evidence>
<dbReference type="SMART" id="SM00382">
    <property type="entry name" value="AAA"/>
    <property type="match status" value="2"/>
</dbReference>
<evidence type="ECO:0000256" key="9">
    <source>
        <dbReference type="ARBA" id="ARBA00023136"/>
    </source>
</evidence>
<protein>
    <submittedName>
        <fullName evidence="11">Ribose transport system ATP-binding protein</fullName>
    </submittedName>
</protein>
<evidence type="ECO:0000313" key="11">
    <source>
        <dbReference type="EMBL" id="RZS63945.1"/>
    </source>
</evidence>
<evidence type="ECO:0000256" key="6">
    <source>
        <dbReference type="ARBA" id="ARBA00022741"/>
    </source>
</evidence>
<comment type="caution">
    <text evidence="11">The sequence shown here is derived from an EMBL/GenBank/DDBJ whole genome shotgun (WGS) entry which is preliminary data.</text>
</comment>
<evidence type="ECO:0000259" key="10">
    <source>
        <dbReference type="PROSITE" id="PS50893"/>
    </source>
</evidence>
<reference evidence="11 12" key="1">
    <citation type="submission" date="2019-02" db="EMBL/GenBank/DDBJ databases">
        <title>Genomic Encyclopedia of Type Strains, Phase IV (KMG-IV): sequencing the most valuable type-strain genomes for metagenomic binning, comparative biology and taxonomic classification.</title>
        <authorList>
            <person name="Goeker M."/>
        </authorList>
    </citation>
    <scope>NUCLEOTIDE SEQUENCE [LARGE SCALE GENOMIC DNA]</scope>
    <source>
        <strain evidence="11 12">DSM 18116</strain>
    </source>
</reference>
<dbReference type="GO" id="GO:0016887">
    <property type="term" value="F:ATP hydrolysis activity"/>
    <property type="evidence" value="ECO:0007669"/>
    <property type="project" value="InterPro"/>
</dbReference>
<sequence>MIEIKNVSKSYGGVQSLKDVNLQVKKGEIHAILGENGAGKSTLMKIIAGAVERNGGTILLDGKEVHFSNTHAAKKAGVGIIYQEFSLVPALSVAENIFLHRLNDKAVINWNSLYRSADELIKNLGFQLNVKTAVAALSISQQQVVEIAKALTEDVRLLILDEPSAVLGPAETHKLFATLRSLRDKGVAIIYISHHLDELFELCDRITVLKDGITIKTFETAATSKDALVQAMLGRSLSAMFPDRSARKEIPDAATYHMGNIAVLGQSPFSVTVQSGEVLGIGGLVGSGRTEFLRAVFGADKHPEKKIRRNQEELHIHSPKDAVKAGIGMVPEDRKHHGGLLNLSILENISITNYKKITRKAGFIDQKMEKETASMFTQKMNTKLSSLMAPLSSLSGGNQQKVILAKWLNVDAGLLLIDEPTRGVDVGARSEIYQIIHELSEAGMAIIMVSSDWEELMGLSDRILVMKSGQVQGELSRSEFAEESLLRLAIGAVNEQNKA</sequence>
<keyword evidence="3" id="KW-1003">Cell membrane</keyword>
<comment type="subcellular location">
    <subcellularLocation>
        <location evidence="1">Cell membrane</location>
        <topology evidence="1">Peripheral membrane protein</topology>
    </subcellularLocation>
</comment>
<dbReference type="InterPro" id="IPR003593">
    <property type="entry name" value="AAA+_ATPase"/>
</dbReference>
<dbReference type="FunFam" id="3.40.50.300:FF:000127">
    <property type="entry name" value="Ribose import ATP-binding protein RbsA"/>
    <property type="match status" value="1"/>
</dbReference>
<evidence type="ECO:0000256" key="2">
    <source>
        <dbReference type="ARBA" id="ARBA00022448"/>
    </source>
</evidence>
<evidence type="ECO:0000256" key="7">
    <source>
        <dbReference type="ARBA" id="ARBA00022840"/>
    </source>
</evidence>
<feature type="domain" description="ABC transporter" evidence="10">
    <location>
        <begin position="2"/>
        <end position="236"/>
    </location>
</feature>
<keyword evidence="5" id="KW-0677">Repeat</keyword>
<evidence type="ECO:0000313" key="12">
    <source>
        <dbReference type="Proteomes" id="UP000293874"/>
    </source>
</evidence>
<name>A0A4Q7M7B7_9BACT</name>
<organism evidence="11 12">
    <name type="scientific">Pseudobacter ginsenosidimutans</name>
    <dbReference type="NCBI Taxonomy" id="661488"/>
    <lineage>
        <taxon>Bacteria</taxon>
        <taxon>Pseudomonadati</taxon>
        <taxon>Bacteroidota</taxon>
        <taxon>Chitinophagia</taxon>
        <taxon>Chitinophagales</taxon>
        <taxon>Chitinophagaceae</taxon>
        <taxon>Pseudobacter</taxon>
    </lineage>
</organism>
<dbReference type="EMBL" id="SGXA01000007">
    <property type="protein sequence ID" value="RZS63945.1"/>
    <property type="molecule type" value="Genomic_DNA"/>
</dbReference>
<dbReference type="Gene3D" id="3.40.50.300">
    <property type="entry name" value="P-loop containing nucleotide triphosphate hydrolases"/>
    <property type="match status" value="2"/>
</dbReference>
<evidence type="ECO:0000256" key="8">
    <source>
        <dbReference type="ARBA" id="ARBA00022967"/>
    </source>
</evidence>
<keyword evidence="12" id="KW-1185">Reference proteome</keyword>